<feature type="domain" description="HTH arsR-type" evidence="5">
    <location>
        <begin position="1"/>
        <end position="91"/>
    </location>
</feature>
<evidence type="ECO:0000313" key="7">
    <source>
        <dbReference type="Proteomes" id="UP001564408"/>
    </source>
</evidence>
<evidence type="ECO:0000256" key="2">
    <source>
        <dbReference type="ARBA" id="ARBA00023125"/>
    </source>
</evidence>
<dbReference type="SMART" id="SM00418">
    <property type="entry name" value="HTH_ARSR"/>
    <property type="match status" value="1"/>
</dbReference>
<sequence length="113" mass="12837">MKIDPVKLFAALAHETRLRCLVLLDRCGELCVCELTDTIGAAQPHISRHLAQLREVGLVADRRDGLWIHYRIHPDLPAWAREVLTRTAAGLADDPPYREDRAGLKRVTRKAHR</sequence>
<dbReference type="CDD" id="cd00090">
    <property type="entry name" value="HTH_ARSR"/>
    <property type="match status" value="1"/>
</dbReference>
<dbReference type="PRINTS" id="PR00778">
    <property type="entry name" value="HTHARSR"/>
</dbReference>
<dbReference type="InterPro" id="IPR036388">
    <property type="entry name" value="WH-like_DNA-bd_sf"/>
</dbReference>
<dbReference type="EMBL" id="JBDKXB010000016">
    <property type="protein sequence ID" value="MEY6433133.1"/>
    <property type="molecule type" value="Genomic_DNA"/>
</dbReference>
<dbReference type="Gene3D" id="1.10.10.10">
    <property type="entry name" value="Winged helix-like DNA-binding domain superfamily/Winged helix DNA-binding domain"/>
    <property type="match status" value="1"/>
</dbReference>
<dbReference type="PROSITE" id="PS50987">
    <property type="entry name" value="HTH_ARSR_2"/>
    <property type="match status" value="1"/>
</dbReference>
<keyword evidence="7" id="KW-1185">Reference proteome</keyword>
<dbReference type="InterPro" id="IPR001845">
    <property type="entry name" value="HTH_ArsR_DNA-bd_dom"/>
</dbReference>
<dbReference type="InterPro" id="IPR011991">
    <property type="entry name" value="ArsR-like_HTH"/>
</dbReference>
<dbReference type="Pfam" id="PF01022">
    <property type="entry name" value="HTH_5"/>
    <property type="match status" value="1"/>
</dbReference>
<evidence type="ECO:0000313" key="6">
    <source>
        <dbReference type="EMBL" id="MEY6433133.1"/>
    </source>
</evidence>
<reference evidence="6 7" key="1">
    <citation type="submission" date="2024-05" db="EMBL/GenBank/DDBJ databases">
        <title>Genome Sequence and Characterization of the New Strain Purple Sulfur Bacterium of Genus Thioalkalicoccus.</title>
        <authorList>
            <person name="Bryantseva I.A."/>
            <person name="Kyndt J.A."/>
            <person name="Imhoff J.F."/>
        </authorList>
    </citation>
    <scope>NUCLEOTIDE SEQUENCE [LARGE SCALE GENOMIC DNA]</scope>
    <source>
        <strain evidence="6 7">Um2</strain>
    </source>
</reference>
<dbReference type="InterPro" id="IPR036390">
    <property type="entry name" value="WH_DNA-bd_sf"/>
</dbReference>
<protein>
    <submittedName>
        <fullName evidence="6">Metalloregulator ArsR/SmtB family transcription factor</fullName>
    </submittedName>
</protein>
<dbReference type="NCBIfam" id="NF033788">
    <property type="entry name" value="HTH_metalloreg"/>
    <property type="match status" value="1"/>
</dbReference>
<keyword evidence="2" id="KW-0238">DNA-binding</keyword>
<evidence type="ECO:0000259" key="5">
    <source>
        <dbReference type="PROSITE" id="PS50987"/>
    </source>
</evidence>
<evidence type="ECO:0000256" key="3">
    <source>
        <dbReference type="ARBA" id="ARBA00023163"/>
    </source>
</evidence>
<name>A0ABV4BI25_9GAMM</name>
<evidence type="ECO:0000256" key="1">
    <source>
        <dbReference type="ARBA" id="ARBA00023015"/>
    </source>
</evidence>
<feature type="region of interest" description="Disordered" evidence="4">
    <location>
        <begin position="92"/>
        <end position="113"/>
    </location>
</feature>
<dbReference type="Proteomes" id="UP001564408">
    <property type="component" value="Unassembled WGS sequence"/>
</dbReference>
<keyword evidence="3" id="KW-0804">Transcription</keyword>
<accession>A0ABV4BI25</accession>
<dbReference type="RefSeq" id="WP_369667520.1">
    <property type="nucleotide sequence ID" value="NZ_JBDKXB010000016.1"/>
</dbReference>
<dbReference type="PANTHER" id="PTHR43132:SF2">
    <property type="entry name" value="ARSENICAL RESISTANCE OPERON REPRESSOR ARSR-RELATED"/>
    <property type="match status" value="1"/>
</dbReference>
<comment type="caution">
    <text evidence="6">The sequence shown here is derived from an EMBL/GenBank/DDBJ whole genome shotgun (WGS) entry which is preliminary data.</text>
</comment>
<proteinExistence type="predicted"/>
<dbReference type="SUPFAM" id="SSF46785">
    <property type="entry name" value="Winged helix' DNA-binding domain"/>
    <property type="match status" value="1"/>
</dbReference>
<dbReference type="NCBIfam" id="NF007528">
    <property type="entry name" value="PRK10141.1"/>
    <property type="match status" value="1"/>
</dbReference>
<gene>
    <name evidence="6" type="ORF">ABC977_12045</name>
</gene>
<dbReference type="InterPro" id="IPR051011">
    <property type="entry name" value="Metal_resp_trans_reg"/>
</dbReference>
<evidence type="ECO:0000256" key="4">
    <source>
        <dbReference type="SAM" id="MobiDB-lite"/>
    </source>
</evidence>
<organism evidence="6 7">
    <name type="scientific">Thioalkalicoccus limnaeus</name>
    <dbReference type="NCBI Taxonomy" id="120681"/>
    <lineage>
        <taxon>Bacteria</taxon>
        <taxon>Pseudomonadati</taxon>
        <taxon>Pseudomonadota</taxon>
        <taxon>Gammaproteobacteria</taxon>
        <taxon>Chromatiales</taxon>
        <taxon>Chromatiaceae</taxon>
        <taxon>Thioalkalicoccus</taxon>
    </lineage>
</organism>
<dbReference type="PANTHER" id="PTHR43132">
    <property type="entry name" value="ARSENICAL RESISTANCE OPERON REPRESSOR ARSR-RELATED"/>
    <property type="match status" value="1"/>
</dbReference>
<feature type="compositionally biased region" description="Basic residues" evidence="4">
    <location>
        <begin position="104"/>
        <end position="113"/>
    </location>
</feature>
<keyword evidence="1" id="KW-0805">Transcription regulation</keyword>